<dbReference type="PANTHER" id="PTHR21666">
    <property type="entry name" value="PEPTIDASE-RELATED"/>
    <property type="match status" value="1"/>
</dbReference>
<sequence length="366" mass="40222">MPWSLLLGLVPRKVWLWLIGLTMALFLLQIILFASAITTLIGFQKSHSSDDVQSVDVVDGTAQVSAAVEQYRPLFEEYAAQYGVSDYVELLMAKTMQESGGKLDDVMQASESLGLPPNTIEDPERSIDVGIEYFADMLEKAGGDVKLALQAFNFGGGFIDYANDHNNGEYSKELSIEFSQMKYQELKHTGMYSCIRPESASTGACYGDIGYVDAVLRYLKGGIVEGDVQPTGEWMMPISGALTQTSDYGMRSDPFDGTQTMHRGIDFACTNAVTPIRSVDNGQVVSVQRGSSGYGNSVIIKHEDGLYSHYAHLFTFRVQKGDSIQKNEEIGKCGSTGNSTGPHLHFEVMTENQYRSDVDPAPYLDL</sequence>
<evidence type="ECO:0000313" key="5">
    <source>
        <dbReference type="EMBL" id="MFC7060823.1"/>
    </source>
</evidence>
<dbReference type="InterPro" id="IPR016047">
    <property type="entry name" value="M23ase_b-sheet_dom"/>
</dbReference>
<keyword evidence="2" id="KW-1133">Transmembrane helix</keyword>
<comment type="caution">
    <text evidence="5">The sequence shown here is derived from an EMBL/GenBank/DDBJ whole genome shotgun (WGS) entry which is preliminary data.</text>
</comment>
<name>A0ABW2EF93_9BACI</name>
<proteinExistence type="predicted"/>
<dbReference type="CDD" id="cd16891">
    <property type="entry name" value="CwlT-like"/>
    <property type="match status" value="1"/>
</dbReference>
<dbReference type="SUPFAM" id="SSF51261">
    <property type="entry name" value="Duplicated hybrid motif"/>
    <property type="match status" value="1"/>
</dbReference>
<dbReference type="RefSeq" id="WP_204707700.1">
    <property type="nucleotide sequence ID" value="NZ_JBHSZV010000005.1"/>
</dbReference>
<dbReference type="Pfam" id="PF13702">
    <property type="entry name" value="Lysozyme_like"/>
    <property type="match status" value="1"/>
</dbReference>
<evidence type="ECO:0000259" key="4">
    <source>
        <dbReference type="Pfam" id="PF13702"/>
    </source>
</evidence>
<accession>A0ABW2EF93</accession>
<dbReference type="InterPro" id="IPR050570">
    <property type="entry name" value="Cell_wall_metabolism_enzyme"/>
</dbReference>
<gene>
    <name evidence="5" type="ORF">ACFQIC_02920</name>
</gene>
<organism evidence="5 6">
    <name type="scientific">Halobacillus seohaensis</name>
    <dbReference type="NCBI Taxonomy" id="447421"/>
    <lineage>
        <taxon>Bacteria</taxon>
        <taxon>Bacillati</taxon>
        <taxon>Bacillota</taxon>
        <taxon>Bacilli</taxon>
        <taxon>Bacillales</taxon>
        <taxon>Bacillaceae</taxon>
        <taxon>Halobacillus</taxon>
    </lineage>
</organism>
<dbReference type="CDD" id="cd12797">
    <property type="entry name" value="M23_peptidase"/>
    <property type="match status" value="1"/>
</dbReference>
<dbReference type="Gene3D" id="1.10.530.10">
    <property type="match status" value="1"/>
</dbReference>
<dbReference type="Proteomes" id="UP001596410">
    <property type="component" value="Unassembled WGS sequence"/>
</dbReference>
<evidence type="ECO:0000256" key="1">
    <source>
        <dbReference type="ARBA" id="ARBA00022729"/>
    </source>
</evidence>
<feature type="transmembrane region" description="Helical" evidence="2">
    <location>
        <begin position="15"/>
        <end position="43"/>
    </location>
</feature>
<keyword evidence="2" id="KW-0472">Membrane</keyword>
<dbReference type="InterPro" id="IPR011055">
    <property type="entry name" value="Dup_hybrid_motif"/>
</dbReference>
<protein>
    <submittedName>
        <fullName evidence="5">Lysozyme family protein</fullName>
    </submittedName>
</protein>
<keyword evidence="1" id="KW-0732">Signal</keyword>
<feature type="domain" description="M23ase beta-sheet core" evidence="3">
    <location>
        <begin position="261"/>
        <end position="353"/>
    </location>
</feature>
<feature type="domain" description="CwlT-like lysozyme" evidence="4">
    <location>
        <begin position="66"/>
        <end position="218"/>
    </location>
</feature>
<dbReference type="PANTHER" id="PTHR21666:SF289">
    <property type="entry name" value="L-ALA--D-GLU ENDOPEPTIDASE"/>
    <property type="match status" value="1"/>
</dbReference>
<dbReference type="InterPro" id="IPR047194">
    <property type="entry name" value="CwlT-like_lysozyme"/>
</dbReference>
<reference evidence="6" key="1">
    <citation type="journal article" date="2019" name="Int. J. Syst. Evol. Microbiol.">
        <title>The Global Catalogue of Microorganisms (GCM) 10K type strain sequencing project: providing services to taxonomists for standard genome sequencing and annotation.</title>
        <authorList>
            <consortium name="The Broad Institute Genomics Platform"/>
            <consortium name="The Broad Institute Genome Sequencing Center for Infectious Disease"/>
            <person name="Wu L."/>
            <person name="Ma J."/>
        </authorList>
    </citation>
    <scope>NUCLEOTIDE SEQUENCE [LARGE SCALE GENOMIC DNA]</scope>
    <source>
        <strain evidence="6">CGMCC 4.1621</strain>
    </source>
</reference>
<dbReference type="EMBL" id="JBHSZV010000005">
    <property type="protein sequence ID" value="MFC7060823.1"/>
    <property type="molecule type" value="Genomic_DNA"/>
</dbReference>
<dbReference type="Pfam" id="PF01551">
    <property type="entry name" value="Peptidase_M23"/>
    <property type="match status" value="1"/>
</dbReference>
<dbReference type="InterPro" id="IPR023346">
    <property type="entry name" value="Lysozyme-like_dom_sf"/>
</dbReference>
<evidence type="ECO:0000259" key="3">
    <source>
        <dbReference type="Pfam" id="PF01551"/>
    </source>
</evidence>
<dbReference type="SUPFAM" id="SSF53955">
    <property type="entry name" value="Lysozyme-like"/>
    <property type="match status" value="1"/>
</dbReference>
<dbReference type="Gene3D" id="2.70.70.10">
    <property type="entry name" value="Glucose Permease (Domain IIA)"/>
    <property type="match status" value="1"/>
</dbReference>
<keyword evidence="6" id="KW-1185">Reference proteome</keyword>
<keyword evidence="2" id="KW-0812">Transmembrane</keyword>
<evidence type="ECO:0000256" key="2">
    <source>
        <dbReference type="SAM" id="Phobius"/>
    </source>
</evidence>
<evidence type="ECO:0000313" key="6">
    <source>
        <dbReference type="Proteomes" id="UP001596410"/>
    </source>
</evidence>